<dbReference type="PANTHER" id="PTHR42947:SF1">
    <property type="entry name" value="COB--COM HETERODISULFIDE REDUCTASE SUBUNIT B 1"/>
    <property type="match status" value="1"/>
</dbReference>
<dbReference type="Pfam" id="PF02754">
    <property type="entry name" value="CCG"/>
    <property type="match status" value="2"/>
</dbReference>
<feature type="domain" description="Cysteine-rich" evidence="3">
    <location>
        <begin position="167"/>
        <end position="250"/>
    </location>
</feature>
<dbReference type="InterPro" id="IPR051278">
    <property type="entry name" value="HdrB/HdrD_reductase"/>
</dbReference>
<gene>
    <name evidence="4" type="ORF">DFE_2492</name>
</gene>
<dbReference type="GO" id="GO:0016491">
    <property type="term" value="F:oxidoreductase activity"/>
    <property type="evidence" value="ECO:0007669"/>
    <property type="project" value="UniProtKB-KW"/>
</dbReference>
<dbReference type="KEGG" id="dfl:DFE_2492"/>
<evidence type="ECO:0000313" key="4">
    <source>
        <dbReference type="EMBL" id="BBD09218.1"/>
    </source>
</evidence>
<dbReference type="RefSeq" id="WP_232034775.1">
    <property type="nucleotide sequence ID" value="NZ_AP017378.1"/>
</dbReference>
<evidence type="ECO:0000256" key="1">
    <source>
        <dbReference type="ARBA" id="ARBA00023002"/>
    </source>
</evidence>
<reference evidence="4 5" key="1">
    <citation type="journal article" date="2018" name="Sci. Adv.">
        <title>Multi-heme cytochromes provide a pathway for survival in energy-limited environments.</title>
        <authorList>
            <person name="Deng X."/>
            <person name="Dohmae N."/>
            <person name="Nealson K.H."/>
            <person name="Hashimoto K."/>
            <person name="Okamoto A."/>
        </authorList>
    </citation>
    <scope>NUCLEOTIDE SEQUENCE [LARGE SCALE GENOMIC DNA]</scope>
    <source>
        <strain evidence="4 5">IS5</strain>
    </source>
</reference>
<dbReference type="EMBL" id="AP017378">
    <property type="protein sequence ID" value="BBD09218.1"/>
    <property type="molecule type" value="Genomic_DNA"/>
</dbReference>
<evidence type="ECO:0000259" key="3">
    <source>
        <dbReference type="Pfam" id="PF02754"/>
    </source>
</evidence>
<dbReference type="InterPro" id="IPR004017">
    <property type="entry name" value="Cys_rich_dom"/>
</dbReference>
<proteinExistence type="predicted"/>
<evidence type="ECO:0000256" key="2">
    <source>
        <dbReference type="SAM" id="MobiDB-lite"/>
    </source>
</evidence>
<dbReference type="Gene3D" id="1.20.1050.140">
    <property type="match status" value="1"/>
</dbReference>
<protein>
    <submittedName>
        <fullName evidence="4">CoB--CoM heterodisulfide reductase</fullName>
    </submittedName>
</protein>
<dbReference type="AlphaFoldDB" id="A0A2Z6B191"/>
<dbReference type="PANTHER" id="PTHR42947">
    <property type="entry name" value="COB--COM HETERODISULFIDE REDUCTASE SUBUNIT B 1"/>
    <property type="match status" value="1"/>
</dbReference>
<sequence>MSNDTAQASPATMKKQIKYAYYPGCSLTGTAVEFDVSTRALLARLGADVQDIPDWTCCGASAGQAVDELLAFALPARNLALAERDLAGRDVLAPCSACYLNLLAAREEARADRSLYSRIEEVLSAENLPWDNFAEVRHLLDVLAFDAGPESIAGQVSHSLEGFSIAPYYGCQTLRPYAQFDDPERPVTMEPLLEATGATVHVWSKGARCCGASLATTHRAAALPRIQEILQAADGADAIVTVCPMCQMNLESFQKQAGISDPVTILYLPQLLGLAMGLSQKELNIDKNLSVTGGFIQKFTAGPPPPAPEEEGIATGEAG</sequence>
<name>A0A2Z6B191_9BACT</name>
<evidence type="ECO:0000313" key="5">
    <source>
        <dbReference type="Proteomes" id="UP000269883"/>
    </source>
</evidence>
<feature type="region of interest" description="Disordered" evidence="2">
    <location>
        <begin position="300"/>
        <end position="319"/>
    </location>
</feature>
<feature type="domain" description="Cysteine-rich" evidence="3">
    <location>
        <begin position="19"/>
        <end position="102"/>
    </location>
</feature>
<keyword evidence="1" id="KW-0560">Oxidoreductase</keyword>
<organism evidence="4 5">
    <name type="scientific">Desulfovibrio ferrophilus</name>
    <dbReference type="NCBI Taxonomy" id="241368"/>
    <lineage>
        <taxon>Bacteria</taxon>
        <taxon>Pseudomonadati</taxon>
        <taxon>Thermodesulfobacteriota</taxon>
        <taxon>Desulfovibrionia</taxon>
        <taxon>Desulfovibrionales</taxon>
        <taxon>Desulfovibrionaceae</taxon>
        <taxon>Desulfovibrio</taxon>
    </lineage>
</organism>
<dbReference type="Proteomes" id="UP000269883">
    <property type="component" value="Chromosome"/>
</dbReference>
<keyword evidence="5" id="KW-1185">Reference proteome</keyword>
<accession>A0A2Z6B191</accession>